<dbReference type="AlphaFoldDB" id="A0A7W4VEQ1"/>
<keyword evidence="2" id="KW-1185">Reference proteome</keyword>
<gene>
    <name evidence="1" type="ORF">FHX61_004929</name>
</gene>
<dbReference type="EMBL" id="JACHWF010000007">
    <property type="protein sequence ID" value="MBB3010251.1"/>
    <property type="molecule type" value="Genomic_DNA"/>
</dbReference>
<proteinExistence type="predicted"/>
<comment type="caution">
    <text evidence="1">The sequence shown here is derived from an EMBL/GenBank/DDBJ whole genome shotgun (WGS) entry which is preliminary data.</text>
</comment>
<evidence type="ECO:0000313" key="2">
    <source>
        <dbReference type="Proteomes" id="UP000578036"/>
    </source>
</evidence>
<dbReference type="RefSeq" id="WP_183300500.1">
    <property type="nucleotide sequence ID" value="NZ_JACHWF010000007.1"/>
</dbReference>
<organism evidence="1 2">
    <name type="scientific">Cupriavidus alkaliphilus</name>
    <dbReference type="NCBI Taxonomy" id="942866"/>
    <lineage>
        <taxon>Bacteria</taxon>
        <taxon>Pseudomonadati</taxon>
        <taxon>Pseudomonadota</taxon>
        <taxon>Betaproteobacteria</taxon>
        <taxon>Burkholderiales</taxon>
        <taxon>Burkholderiaceae</taxon>
        <taxon>Cupriavidus</taxon>
    </lineage>
</organism>
<dbReference type="Proteomes" id="UP000578036">
    <property type="component" value="Unassembled WGS sequence"/>
</dbReference>
<evidence type="ECO:0000313" key="1">
    <source>
        <dbReference type="EMBL" id="MBB3010251.1"/>
    </source>
</evidence>
<sequence length="188" mass="21898">MIPEINSKNAHEIGPLEGEVHLIFLWLDNEGQDGVFVTRSQFEFLERFALALNCDVWGEFLTTLGRDGWEVIDPYLSSDPLLERETSVYPTPMCRLVDLADKLWIFYDAEFPLIQCVEETFNQYLTGLLDEKDHTIMMEYSMPIGFYPKARFAEIEHKLEQKGINVDSKPYQLPYSIYNYAPSSRHTE</sequence>
<protein>
    <submittedName>
        <fullName evidence="1">Uncharacterized protein</fullName>
    </submittedName>
</protein>
<accession>A0A7W4VEQ1</accession>
<reference evidence="1 2" key="1">
    <citation type="submission" date="2020-08" db="EMBL/GenBank/DDBJ databases">
        <title>Genomic Encyclopedia of Type Strains, Phase IV (KMG-V): Genome sequencing to study the core and pangenomes of soil and plant-associated prokaryotes.</title>
        <authorList>
            <person name="Whitman W."/>
        </authorList>
    </citation>
    <scope>NUCLEOTIDE SEQUENCE [LARGE SCALE GENOMIC DNA]</scope>
    <source>
        <strain evidence="1 2">SLV-2362</strain>
    </source>
</reference>
<name>A0A7W4VEQ1_9BURK</name>